<protein>
    <submittedName>
        <fullName evidence="1">Uncharacterized protein</fullName>
    </submittedName>
</protein>
<comment type="caution">
    <text evidence="1">The sequence shown here is derived from an EMBL/GenBank/DDBJ whole genome shotgun (WGS) entry which is preliminary data.</text>
</comment>
<keyword evidence="2" id="KW-1185">Reference proteome</keyword>
<evidence type="ECO:0000313" key="2">
    <source>
        <dbReference type="Proteomes" id="UP000324222"/>
    </source>
</evidence>
<dbReference type="AlphaFoldDB" id="A0A5B7FZM0"/>
<name>A0A5B7FZM0_PORTR</name>
<reference evidence="1 2" key="1">
    <citation type="submission" date="2019-05" db="EMBL/GenBank/DDBJ databases">
        <title>Another draft genome of Portunus trituberculatus and its Hox gene families provides insights of decapod evolution.</title>
        <authorList>
            <person name="Jeong J.-H."/>
            <person name="Song I."/>
            <person name="Kim S."/>
            <person name="Choi T."/>
            <person name="Kim D."/>
            <person name="Ryu S."/>
            <person name="Kim W."/>
        </authorList>
    </citation>
    <scope>NUCLEOTIDE SEQUENCE [LARGE SCALE GENOMIC DNA]</scope>
    <source>
        <tissue evidence="1">Muscle</tissue>
    </source>
</reference>
<accession>A0A5B7FZM0</accession>
<organism evidence="1 2">
    <name type="scientific">Portunus trituberculatus</name>
    <name type="common">Swimming crab</name>
    <name type="synonym">Neptunus trituberculatus</name>
    <dbReference type="NCBI Taxonomy" id="210409"/>
    <lineage>
        <taxon>Eukaryota</taxon>
        <taxon>Metazoa</taxon>
        <taxon>Ecdysozoa</taxon>
        <taxon>Arthropoda</taxon>
        <taxon>Crustacea</taxon>
        <taxon>Multicrustacea</taxon>
        <taxon>Malacostraca</taxon>
        <taxon>Eumalacostraca</taxon>
        <taxon>Eucarida</taxon>
        <taxon>Decapoda</taxon>
        <taxon>Pleocyemata</taxon>
        <taxon>Brachyura</taxon>
        <taxon>Eubrachyura</taxon>
        <taxon>Portunoidea</taxon>
        <taxon>Portunidae</taxon>
        <taxon>Portuninae</taxon>
        <taxon>Portunus</taxon>
    </lineage>
</organism>
<dbReference type="EMBL" id="VSRR010009713">
    <property type="protein sequence ID" value="MPC50755.1"/>
    <property type="molecule type" value="Genomic_DNA"/>
</dbReference>
<proteinExistence type="predicted"/>
<dbReference type="Proteomes" id="UP000324222">
    <property type="component" value="Unassembled WGS sequence"/>
</dbReference>
<sequence>MSSIHPQGRSLPSDVEFAAMPTPSEGLACSCGVSAYTAPQVLPQHHHLLFLSSRYNLDKCTIGMHTGQARLSDALLCWQQSEEYVE</sequence>
<gene>
    <name evidence="1" type="ORF">E2C01_044585</name>
</gene>
<evidence type="ECO:0000313" key="1">
    <source>
        <dbReference type="EMBL" id="MPC50755.1"/>
    </source>
</evidence>